<evidence type="ECO:0000313" key="1">
    <source>
        <dbReference type="EMBL" id="NEC86593.1"/>
    </source>
</evidence>
<accession>A0A6B3BQK0</accession>
<dbReference type="PANTHER" id="PTHR37950">
    <property type="entry name" value="4-HYDROXYPHENYLACETATE CATABOLISM PROTEIN"/>
    <property type="match status" value="1"/>
</dbReference>
<dbReference type="InterPro" id="IPR014347">
    <property type="entry name" value="Tautomerase/MIF_sf"/>
</dbReference>
<dbReference type="EMBL" id="JAAGLU010000009">
    <property type="protein sequence ID" value="NEC86593.1"/>
    <property type="molecule type" value="Genomic_DNA"/>
</dbReference>
<keyword evidence="1" id="KW-0413">Isomerase</keyword>
<comment type="caution">
    <text evidence="1">The sequence shown here is derived from an EMBL/GenBank/DDBJ whole genome shotgun (WGS) entry which is preliminary data.</text>
</comment>
<organism evidence="1">
    <name type="scientific">Streptomyces sp. SID12501</name>
    <dbReference type="NCBI Taxonomy" id="2706042"/>
    <lineage>
        <taxon>Bacteria</taxon>
        <taxon>Bacillati</taxon>
        <taxon>Actinomycetota</taxon>
        <taxon>Actinomycetes</taxon>
        <taxon>Kitasatosporales</taxon>
        <taxon>Streptomycetaceae</taxon>
        <taxon>Streptomyces</taxon>
    </lineage>
</organism>
<dbReference type="PANTHER" id="PTHR37950:SF1">
    <property type="entry name" value="4-HYDROXYPHENYLACETATE CATABOLISM PROTEIN"/>
    <property type="match status" value="1"/>
</dbReference>
<dbReference type="Gene3D" id="3.30.429.10">
    <property type="entry name" value="Macrophage Migration Inhibitory Factor"/>
    <property type="match status" value="1"/>
</dbReference>
<dbReference type="AlphaFoldDB" id="A0A6B3BQK0"/>
<gene>
    <name evidence="1" type="ORF">G3I71_12375</name>
</gene>
<reference evidence="1" key="1">
    <citation type="submission" date="2020-01" db="EMBL/GenBank/DDBJ databases">
        <title>Insect and environment-associated Actinomycetes.</title>
        <authorList>
            <person name="Currrie C."/>
            <person name="Chevrette M."/>
            <person name="Carlson C."/>
            <person name="Stubbendieck R."/>
            <person name="Wendt-Pienkowski E."/>
        </authorList>
    </citation>
    <scope>NUCLEOTIDE SEQUENCE</scope>
    <source>
        <strain evidence="1">SID12501</strain>
    </source>
</reference>
<dbReference type="GO" id="GO:0008704">
    <property type="term" value="F:5-carboxymethyl-2-hydroxymuconate delta-isomerase activity"/>
    <property type="evidence" value="ECO:0007669"/>
    <property type="project" value="InterPro"/>
</dbReference>
<dbReference type="Pfam" id="PF02962">
    <property type="entry name" value="CHMI"/>
    <property type="match status" value="1"/>
</dbReference>
<dbReference type="SUPFAM" id="SSF55331">
    <property type="entry name" value="Tautomerase/MIF"/>
    <property type="match status" value="1"/>
</dbReference>
<protein>
    <submittedName>
        <fullName evidence="1">Isomerase</fullName>
    </submittedName>
</protein>
<dbReference type="InterPro" id="IPR004220">
    <property type="entry name" value="5-COMe_2-OHmuconate_Isoase"/>
</dbReference>
<name>A0A6B3BQK0_9ACTN</name>
<sequence>MPQITVDYSGPLAEAFDRRAFALALHEEVVATAKAKPEACKTQFRRTEDATVGADSDGHAIVHVWIGMLTGRTVETKAQLTEAVLELVRAHVKPVEGLALHASVEVRELDDSYRKFDN</sequence>
<proteinExistence type="predicted"/>
<dbReference type="RefSeq" id="WP_164314060.1">
    <property type="nucleotide sequence ID" value="NZ_JAAGLU010000009.1"/>
</dbReference>